<dbReference type="EMBL" id="JAQMJO010000003">
    <property type="protein sequence ID" value="MDB8605793.1"/>
    <property type="molecule type" value="Genomic_DNA"/>
</dbReference>
<feature type="transmembrane region" description="Helical" evidence="1">
    <location>
        <begin position="5"/>
        <end position="23"/>
    </location>
</feature>
<accession>A0AB35IUW0</accession>
<protein>
    <submittedName>
        <fullName evidence="2">Msa family membrane protein</fullName>
    </submittedName>
</protein>
<keyword evidence="1" id="KW-0812">Transmembrane</keyword>
<comment type="caution">
    <text evidence="2">The sequence shown here is derived from an EMBL/GenBank/DDBJ whole genome shotgun (WGS) entry which is preliminary data.</text>
</comment>
<sequence>MLLYVIIASIINIFLIVVGTKFLSSLTILGFIFIIYLFPIILNLILSVLAILKKHVKPTYCFIFPAISLIAYIIIGLFLKGSSVWTSFIQKNTITSGEMYIKINNSLIEPSQIVFVALLYFLVEYISIKVMERMVKKNGNN</sequence>
<feature type="transmembrane region" description="Helical" evidence="1">
    <location>
        <begin position="29"/>
        <end position="52"/>
    </location>
</feature>
<evidence type="ECO:0000256" key="1">
    <source>
        <dbReference type="SAM" id="Phobius"/>
    </source>
</evidence>
<feature type="transmembrane region" description="Helical" evidence="1">
    <location>
        <begin position="59"/>
        <end position="79"/>
    </location>
</feature>
<organism evidence="2 3">
    <name type="scientific">Streptococcus salivarius</name>
    <dbReference type="NCBI Taxonomy" id="1304"/>
    <lineage>
        <taxon>Bacteria</taxon>
        <taxon>Bacillati</taxon>
        <taxon>Bacillota</taxon>
        <taxon>Bacilli</taxon>
        <taxon>Lactobacillales</taxon>
        <taxon>Streptococcaceae</taxon>
        <taxon>Streptococcus</taxon>
    </lineage>
</organism>
<dbReference type="Proteomes" id="UP001212483">
    <property type="component" value="Unassembled WGS sequence"/>
</dbReference>
<proteinExistence type="predicted"/>
<evidence type="ECO:0000313" key="2">
    <source>
        <dbReference type="EMBL" id="MDB8605793.1"/>
    </source>
</evidence>
<keyword evidence="1" id="KW-0472">Membrane</keyword>
<dbReference type="AlphaFoldDB" id="A0AB35IUW0"/>
<dbReference type="NCBIfam" id="NF038270">
    <property type="entry name" value="membran_MsaC"/>
    <property type="match status" value="1"/>
</dbReference>
<feature type="transmembrane region" description="Helical" evidence="1">
    <location>
        <begin position="110"/>
        <end position="128"/>
    </location>
</feature>
<dbReference type="RefSeq" id="WP_037611206.1">
    <property type="nucleotide sequence ID" value="NZ_JADMUM010000214.1"/>
</dbReference>
<reference evidence="2" key="1">
    <citation type="submission" date="2023-01" db="EMBL/GenBank/DDBJ databases">
        <title>Human gut microbiome strain richness.</title>
        <authorList>
            <person name="Chen-Liaw A."/>
        </authorList>
    </citation>
    <scope>NUCLEOTIDE SEQUENCE</scope>
    <source>
        <strain evidence="2">1001283st1_B9_1001283B150217_161031</strain>
    </source>
</reference>
<evidence type="ECO:0000313" key="3">
    <source>
        <dbReference type="Proteomes" id="UP001212483"/>
    </source>
</evidence>
<name>A0AB35IUW0_STRSL</name>
<gene>
    <name evidence="2" type="ORF">PNU22_04770</name>
</gene>
<keyword evidence="1" id="KW-1133">Transmembrane helix</keyword>